<evidence type="ECO:0000256" key="2">
    <source>
        <dbReference type="ARBA" id="ARBA00023125"/>
    </source>
</evidence>
<evidence type="ECO:0000256" key="3">
    <source>
        <dbReference type="ARBA" id="ARBA00023163"/>
    </source>
</evidence>
<dbReference type="PANTHER" id="PTHR30055:SF234">
    <property type="entry name" value="HTH-TYPE TRANSCRIPTIONAL REGULATOR BETI"/>
    <property type="match status" value="1"/>
</dbReference>
<feature type="DNA-binding region" description="H-T-H motif" evidence="4">
    <location>
        <begin position="35"/>
        <end position="54"/>
    </location>
</feature>
<dbReference type="SUPFAM" id="SSF46689">
    <property type="entry name" value="Homeodomain-like"/>
    <property type="match status" value="1"/>
</dbReference>
<dbReference type="InterPro" id="IPR009057">
    <property type="entry name" value="Homeodomain-like_sf"/>
</dbReference>
<dbReference type="InterPro" id="IPR050109">
    <property type="entry name" value="HTH-type_TetR-like_transc_reg"/>
</dbReference>
<name>A0ABS2FRT9_9FIRM</name>
<comment type="caution">
    <text evidence="6">The sequence shown here is derived from an EMBL/GenBank/DDBJ whole genome shotgun (WGS) entry which is preliminary data.</text>
</comment>
<accession>A0ABS2FRT9</accession>
<proteinExistence type="predicted"/>
<evidence type="ECO:0000256" key="1">
    <source>
        <dbReference type="ARBA" id="ARBA00023015"/>
    </source>
</evidence>
<protein>
    <submittedName>
        <fullName evidence="6">TetR/AcrR family transcriptional regulator</fullName>
    </submittedName>
</protein>
<dbReference type="PROSITE" id="PS50977">
    <property type="entry name" value="HTH_TETR_2"/>
    <property type="match status" value="1"/>
</dbReference>
<dbReference type="EMBL" id="JACSNX010000002">
    <property type="protein sequence ID" value="MBM6850319.1"/>
    <property type="molecule type" value="Genomic_DNA"/>
</dbReference>
<dbReference type="InterPro" id="IPR001647">
    <property type="entry name" value="HTH_TetR"/>
</dbReference>
<evidence type="ECO:0000313" key="6">
    <source>
        <dbReference type="EMBL" id="MBM6850319.1"/>
    </source>
</evidence>
<reference evidence="6 7" key="1">
    <citation type="journal article" date="2021" name="Sci. Rep.">
        <title>The distribution of antibiotic resistance genes in chicken gut microbiota commensals.</title>
        <authorList>
            <person name="Juricova H."/>
            <person name="Matiasovicova J."/>
            <person name="Kubasova T."/>
            <person name="Cejkova D."/>
            <person name="Rychlik I."/>
        </authorList>
    </citation>
    <scope>NUCLEOTIDE SEQUENCE [LARGE SCALE GENOMIC DNA]</scope>
    <source>
        <strain evidence="6 7">An411</strain>
    </source>
</reference>
<gene>
    <name evidence="6" type="ORF">H9X91_02550</name>
</gene>
<dbReference type="PANTHER" id="PTHR30055">
    <property type="entry name" value="HTH-TYPE TRANSCRIPTIONAL REGULATOR RUTR"/>
    <property type="match status" value="1"/>
</dbReference>
<sequence length="207" mass="24309">MARKSYTEEDRARVRQALLDTGLEMAVRMGLGGLHLAELTRAVGISKPYFYTFFDSLEDFSLQLMEEQRYRLLRLLEQELARPEGTWEDRVESFFQTILRHRDHGILVMTQREEADLHSRLAPERFQNFRPGQRAFFLRLMALLGIREADCPPEVLANLVFSCLLIYNSAPESMPFLFPDYLDETAELHVRFLVKYLSQLHHQAKDR</sequence>
<keyword evidence="7" id="KW-1185">Reference proteome</keyword>
<dbReference type="RefSeq" id="WP_204802203.1">
    <property type="nucleotide sequence ID" value="NZ_JACSNX010000002.1"/>
</dbReference>
<keyword evidence="1" id="KW-0805">Transcription regulation</keyword>
<organism evidence="6 7">
    <name type="scientific">Oscillibacter valericigenes</name>
    <dbReference type="NCBI Taxonomy" id="351091"/>
    <lineage>
        <taxon>Bacteria</taxon>
        <taxon>Bacillati</taxon>
        <taxon>Bacillota</taxon>
        <taxon>Clostridia</taxon>
        <taxon>Eubacteriales</taxon>
        <taxon>Oscillospiraceae</taxon>
        <taxon>Oscillibacter</taxon>
    </lineage>
</organism>
<feature type="domain" description="HTH tetR-type" evidence="5">
    <location>
        <begin position="12"/>
        <end position="72"/>
    </location>
</feature>
<evidence type="ECO:0000259" key="5">
    <source>
        <dbReference type="PROSITE" id="PS50977"/>
    </source>
</evidence>
<dbReference type="Gene3D" id="1.10.357.10">
    <property type="entry name" value="Tetracycline Repressor, domain 2"/>
    <property type="match status" value="1"/>
</dbReference>
<keyword evidence="3" id="KW-0804">Transcription</keyword>
<dbReference type="Proteomes" id="UP000719500">
    <property type="component" value="Unassembled WGS sequence"/>
</dbReference>
<evidence type="ECO:0000313" key="7">
    <source>
        <dbReference type="Proteomes" id="UP000719500"/>
    </source>
</evidence>
<evidence type="ECO:0000256" key="4">
    <source>
        <dbReference type="PROSITE-ProRule" id="PRU00335"/>
    </source>
</evidence>
<keyword evidence="2 4" id="KW-0238">DNA-binding</keyword>